<evidence type="ECO:0000313" key="2">
    <source>
        <dbReference type="Proteomes" id="UP000024404"/>
    </source>
</evidence>
<protein>
    <submittedName>
        <fullName evidence="1">Uncharacterized protein</fullName>
    </submittedName>
</protein>
<name>A0A8R1TQD1_ONCVO</name>
<dbReference type="EnsemblMetazoa" id="OVOC2217.1">
    <property type="protein sequence ID" value="OVOC2217.1"/>
    <property type="gene ID" value="WBGene00239026"/>
</dbReference>
<dbReference type="EMBL" id="CMVM020000072">
    <property type="status" value="NOT_ANNOTATED_CDS"/>
    <property type="molecule type" value="Genomic_DNA"/>
</dbReference>
<keyword evidence="2" id="KW-1185">Reference proteome</keyword>
<reference evidence="2" key="1">
    <citation type="submission" date="2013-10" db="EMBL/GenBank/DDBJ databases">
        <title>Genome sequencing of Onchocerca volvulus.</title>
        <authorList>
            <person name="Cotton J."/>
            <person name="Tsai J."/>
            <person name="Stanley E."/>
            <person name="Tracey A."/>
            <person name="Holroyd N."/>
            <person name="Lustigman S."/>
            <person name="Berriman M."/>
        </authorList>
    </citation>
    <scope>NUCLEOTIDE SEQUENCE</scope>
</reference>
<dbReference type="AlphaFoldDB" id="A0A8R1TQD1"/>
<dbReference type="Proteomes" id="UP000024404">
    <property type="component" value="Unassembled WGS sequence"/>
</dbReference>
<reference evidence="1" key="2">
    <citation type="submission" date="2022-06" db="UniProtKB">
        <authorList>
            <consortium name="EnsemblMetazoa"/>
        </authorList>
    </citation>
    <scope>IDENTIFICATION</scope>
</reference>
<accession>A0A8R1TQD1</accession>
<proteinExistence type="predicted"/>
<sequence>MTPLQPPIQQLKIDLILLRDATTIASFAGSLRSVLDRPGSVEFDTYEPRKHA</sequence>
<organism evidence="1 2">
    <name type="scientific">Onchocerca volvulus</name>
    <dbReference type="NCBI Taxonomy" id="6282"/>
    <lineage>
        <taxon>Eukaryota</taxon>
        <taxon>Metazoa</taxon>
        <taxon>Ecdysozoa</taxon>
        <taxon>Nematoda</taxon>
        <taxon>Chromadorea</taxon>
        <taxon>Rhabditida</taxon>
        <taxon>Spirurina</taxon>
        <taxon>Spiruromorpha</taxon>
        <taxon>Filarioidea</taxon>
        <taxon>Onchocercidae</taxon>
        <taxon>Onchocerca</taxon>
    </lineage>
</organism>
<evidence type="ECO:0000313" key="1">
    <source>
        <dbReference type="EnsemblMetazoa" id="OVOC2217.1"/>
    </source>
</evidence>